<evidence type="ECO:0008006" key="3">
    <source>
        <dbReference type="Google" id="ProtNLM"/>
    </source>
</evidence>
<proteinExistence type="predicted"/>
<gene>
    <name evidence="1" type="ORF">FHS30_000045</name>
</gene>
<evidence type="ECO:0000313" key="1">
    <source>
        <dbReference type="EMBL" id="MBB3166869.1"/>
    </source>
</evidence>
<reference evidence="1 2" key="1">
    <citation type="submission" date="2020-08" db="EMBL/GenBank/DDBJ databases">
        <title>Genomic Encyclopedia of Type Strains, Phase III (KMG-III): the genomes of soil and plant-associated and newly described type strains.</title>
        <authorList>
            <person name="Whitman W."/>
        </authorList>
    </citation>
    <scope>NUCLEOTIDE SEQUENCE [LARGE SCALE GENOMIC DNA]</scope>
    <source>
        <strain evidence="1 2">CECT 8571</strain>
    </source>
</reference>
<name>A0A839UJT1_9GAMM</name>
<dbReference type="EMBL" id="JACHXZ010000001">
    <property type="protein sequence ID" value="MBB3166869.1"/>
    <property type="molecule type" value="Genomic_DNA"/>
</dbReference>
<accession>A0A839UJT1</accession>
<dbReference type="Proteomes" id="UP000559987">
    <property type="component" value="Unassembled WGS sequence"/>
</dbReference>
<comment type="caution">
    <text evidence="1">The sequence shown here is derived from an EMBL/GenBank/DDBJ whole genome shotgun (WGS) entry which is preliminary data.</text>
</comment>
<dbReference type="NCBIfam" id="TIGR02595">
    <property type="entry name" value="PEP_CTERM"/>
    <property type="match status" value="1"/>
</dbReference>
<protein>
    <recommendedName>
        <fullName evidence="3">PEP-CTERM protein-sorting domain-containing protein</fullName>
    </recommendedName>
</protein>
<keyword evidence="2" id="KW-1185">Reference proteome</keyword>
<organism evidence="1 2">
    <name type="scientific">Simiduia aestuariiviva</name>
    <dbReference type="NCBI Taxonomy" id="1510459"/>
    <lineage>
        <taxon>Bacteria</taxon>
        <taxon>Pseudomonadati</taxon>
        <taxon>Pseudomonadota</taxon>
        <taxon>Gammaproteobacteria</taxon>
        <taxon>Cellvibrionales</taxon>
        <taxon>Cellvibrionaceae</taxon>
        <taxon>Simiduia</taxon>
    </lineage>
</organism>
<dbReference type="AlphaFoldDB" id="A0A839UJT1"/>
<evidence type="ECO:0000313" key="2">
    <source>
        <dbReference type="Proteomes" id="UP000559987"/>
    </source>
</evidence>
<dbReference type="InterPro" id="IPR013424">
    <property type="entry name" value="Ice-binding_C"/>
</dbReference>
<sequence>MSATQVYCKEVSTTKNYMAMSDAYAASCMDAGPGNISGNSTGANPDPFMTGVGSGFNLISKTDSSNPFVITYTTSVKSKTETTGTWSIDSDFWNHYEDAALGFKFGTGNKPDEWFVFELVGGVSSGTWDFFNVFEKGGGLSHVNLYASKIKTVLPEPNSALLMLIGALMLVAARRQSRRA</sequence>